<dbReference type="EC" id="2.4.1.-" evidence="10"/>
<evidence type="ECO:0000256" key="2">
    <source>
        <dbReference type="ARBA" id="ARBA00004922"/>
    </source>
</evidence>
<dbReference type="InterPro" id="IPR027005">
    <property type="entry name" value="PMT-like"/>
</dbReference>
<dbReference type="PANTHER" id="PTHR10050:SF46">
    <property type="entry name" value="PROTEIN O-MANNOSYL-TRANSFERASE 2"/>
    <property type="match status" value="1"/>
</dbReference>
<feature type="transmembrane region" description="Helical" evidence="10">
    <location>
        <begin position="286"/>
        <end position="306"/>
    </location>
</feature>
<evidence type="ECO:0000256" key="6">
    <source>
        <dbReference type="ARBA" id="ARBA00022692"/>
    </source>
</evidence>
<protein>
    <recommendedName>
        <fullName evidence="9 10">Polyprenol-phosphate-mannose--protein mannosyltransferase</fullName>
        <ecNumber evidence="10">2.4.1.-</ecNumber>
    </recommendedName>
</protein>
<dbReference type="Proteomes" id="UP000321379">
    <property type="component" value="Unassembled WGS sequence"/>
</dbReference>
<feature type="transmembrane region" description="Helical" evidence="10">
    <location>
        <begin position="30"/>
        <end position="49"/>
    </location>
</feature>
<feature type="transmembrane region" description="Helical" evidence="10">
    <location>
        <begin position="225"/>
        <end position="243"/>
    </location>
</feature>
<evidence type="ECO:0000256" key="10">
    <source>
        <dbReference type="RuleBase" id="RU367007"/>
    </source>
</evidence>
<dbReference type="GO" id="GO:0012505">
    <property type="term" value="C:endomembrane system"/>
    <property type="evidence" value="ECO:0007669"/>
    <property type="project" value="UniProtKB-SubCell"/>
</dbReference>
<dbReference type="PANTHER" id="PTHR10050">
    <property type="entry name" value="DOLICHYL-PHOSPHATE-MANNOSE--PROTEIN MANNOSYLTRANSFERASE"/>
    <property type="match status" value="1"/>
</dbReference>
<comment type="similarity">
    <text evidence="3 10">Belongs to the glycosyltransferase 39 family.</text>
</comment>
<keyword evidence="5 10" id="KW-0808">Transferase</keyword>
<dbReference type="GO" id="GO:0005886">
    <property type="term" value="C:plasma membrane"/>
    <property type="evidence" value="ECO:0007669"/>
    <property type="project" value="UniProtKB-SubCell"/>
</dbReference>
<dbReference type="UniPathway" id="UPA00378"/>
<dbReference type="GO" id="GO:0004169">
    <property type="term" value="F:dolichyl-phosphate-mannose-protein mannosyltransferase activity"/>
    <property type="evidence" value="ECO:0007669"/>
    <property type="project" value="UniProtKB-UniRule"/>
</dbReference>
<keyword evidence="8 10" id="KW-0472">Membrane</keyword>
<evidence type="ECO:0000256" key="5">
    <source>
        <dbReference type="ARBA" id="ARBA00022679"/>
    </source>
</evidence>
<comment type="function">
    <text evidence="10">Protein O-mannosyltransferase that catalyzes the transfer of a single mannose residue from a polyprenol phospho-mannosyl lipidic donor to the hydroxyl group of selected serine and threonine residues in acceptor proteins.</text>
</comment>
<dbReference type="Pfam" id="PF02366">
    <property type="entry name" value="PMT"/>
    <property type="match status" value="1"/>
</dbReference>
<dbReference type="InterPro" id="IPR003342">
    <property type="entry name" value="ArnT-like_N"/>
</dbReference>
<feature type="transmembrane region" description="Helical" evidence="10">
    <location>
        <begin position="487"/>
        <end position="509"/>
    </location>
</feature>
<name>A0A5C8UVG1_9MICO</name>
<keyword evidence="6 10" id="KW-0812">Transmembrane</keyword>
<feature type="transmembrane region" description="Helical" evidence="10">
    <location>
        <begin position="428"/>
        <end position="445"/>
    </location>
</feature>
<feature type="transmembrane region" description="Helical" evidence="10">
    <location>
        <begin position="154"/>
        <end position="172"/>
    </location>
</feature>
<dbReference type="Pfam" id="PF16192">
    <property type="entry name" value="PMT_4TMC"/>
    <property type="match status" value="1"/>
</dbReference>
<keyword evidence="14" id="KW-1185">Reference proteome</keyword>
<keyword evidence="10" id="KW-1003">Cell membrane</keyword>
<feature type="transmembrane region" description="Helical" evidence="10">
    <location>
        <begin position="451"/>
        <end position="475"/>
    </location>
</feature>
<feature type="transmembrane region" description="Helical" evidence="10">
    <location>
        <begin position="404"/>
        <end position="421"/>
    </location>
</feature>
<feature type="transmembrane region" description="Helical" evidence="10">
    <location>
        <begin position="178"/>
        <end position="196"/>
    </location>
</feature>
<dbReference type="EMBL" id="VRMG01000005">
    <property type="protein sequence ID" value="TXN31588.1"/>
    <property type="molecule type" value="Genomic_DNA"/>
</dbReference>
<evidence type="ECO:0000256" key="4">
    <source>
        <dbReference type="ARBA" id="ARBA00022676"/>
    </source>
</evidence>
<feature type="transmembrane region" description="Helical" evidence="10">
    <location>
        <begin position="249"/>
        <end position="266"/>
    </location>
</feature>
<evidence type="ECO:0000256" key="8">
    <source>
        <dbReference type="ARBA" id="ARBA00023136"/>
    </source>
</evidence>
<feature type="domain" description="ArnT-like N-terminal" evidence="11">
    <location>
        <begin position="38"/>
        <end position="209"/>
    </location>
</feature>
<comment type="pathway">
    <text evidence="2 10">Protein modification; protein glycosylation.</text>
</comment>
<comment type="caution">
    <text evidence="13">The sequence shown here is derived from an EMBL/GenBank/DDBJ whole genome shotgun (WGS) entry which is preliminary data.</text>
</comment>
<sequence length="529" mass="58832">MDDATAGGHPLTRIDAWWGRMLGTPLRQRLWYWGGPIAVTLLAAVLRLWRLGDPHSLVFDETFYVKDAYTLMNLGYEGSWPADADKSFNAGKVDIYSSVGSYVAHPPLGKWLISLGLRALGAESSVGWRISTAVAGILAVFMLAMIARALVKSTVLATIAGGLMAIDGHAIVMSRTSLLDNFVMILTLAGFWAILLDRSQSASRLSAWMAARTAAGRSTDWGPALWLRPWLVAAALAFGLASATKWSGLYFLAAFAIYSLVVDAVARRRAGIAFWASGVVFRQAPVTFLLTVPIAVAAYLASWFGWFRTYGGYFRDFADAPGNAATGTFSWVPHSIQSFWHYQQSVYDFNVNEHAVHSYSANPLGWLFLQRPTAFFYEGQAQGQGGCTLAGGCAQYITSIANPLVWYAATAAIFYLVYRLIRYREWRVGLILMGMVAGYLPWLLYTQRTVFQFYAIIFEPYMFLGLVFVIGLILGSRTDPPWRRLRGIRIVAVFLVLAVLVSAFFYPVWIGLQIPTWFSQAHYWLPGWR</sequence>
<evidence type="ECO:0000259" key="12">
    <source>
        <dbReference type="Pfam" id="PF16192"/>
    </source>
</evidence>
<evidence type="ECO:0000259" key="11">
    <source>
        <dbReference type="Pfam" id="PF02366"/>
    </source>
</evidence>
<feature type="domain" description="Protein O-mannosyl-transferase C-terminal four TM" evidence="12">
    <location>
        <begin position="336"/>
        <end position="528"/>
    </location>
</feature>
<comment type="subcellular location">
    <subcellularLocation>
        <location evidence="10">Cell membrane</location>
    </subcellularLocation>
    <subcellularLocation>
        <location evidence="1">Endomembrane system</location>
        <topology evidence="1">Multi-pass membrane protein</topology>
    </subcellularLocation>
</comment>
<evidence type="ECO:0000256" key="3">
    <source>
        <dbReference type="ARBA" id="ARBA00007222"/>
    </source>
</evidence>
<evidence type="ECO:0000313" key="14">
    <source>
        <dbReference type="Proteomes" id="UP000321379"/>
    </source>
</evidence>
<reference evidence="13 14" key="1">
    <citation type="submission" date="2019-08" db="EMBL/GenBank/DDBJ databases">
        <title>Bacterial whole genome sequence for Glaciihabitans sp. CHu50b-6-2.</title>
        <authorList>
            <person name="Jin L."/>
        </authorList>
    </citation>
    <scope>NUCLEOTIDE SEQUENCE [LARGE SCALE GENOMIC DNA]</scope>
    <source>
        <strain evidence="13 14">CHu50b-6-2</strain>
    </source>
</reference>
<proteinExistence type="inferred from homology"/>
<dbReference type="InterPro" id="IPR032421">
    <property type="entry name" value="PMT_4TMC"/>
</dbReference>
<evidence type="ECO:0000313" key="13">
    <source>
        <dbReference type="EMBL" id="TXN31588.1"/>
    </source>
</evidence>
<feature type="transmembrane region" description="Helical" evidence="10">
    <location>
        <begin position="126"/>
        <end position="147"/>
    </location>
</feature>
<accession>A0A5C8UVG1</accession>
<evidence type="ECO:0000256" key="9">
    <source>
        <dbReference type="ARBA" id="ARBA00093617"/>
    </source>
</evidence>
<keyword evidence="7 10" id="KW-1133">Transmembrane helix</keyword>
<gene>
    <name evidence="13" type="ORF">FVP33_05430</name>
</gene>
<evidence type="ECO:0000256" key="7">
    <source>
        <dbReference type="ARBA" id="ARBA00022989"/>
    </source>
</evidence>
<evidence type="ECO:0000256" key="1">
    <source>
        <dbReference type="ARBA" id="ARBA00004127"/>
    </source>
</evidence>
<keyword evidence="4 10" id="KW-0328">Glycosyltransferase</keyword>
<dbReference type="AlphaFoldDB" id="A0A5C8UVG1"/>
<organism evidence="13 14">
    <name type="scientific">Lacisediminihabitans profunda</name>
    <dbReference type="NCBI Taxonomy" id="2594790"/>
    <lineage>
        <taxon>Bacteria</taxon>
        <taxon>Bacillati</taxon>
        <taxon>Actinomycetota</taxon>
        <taxon>Actinomycetes</taxon>
        <taxon>Micrococcales</taxon>
        <taxon>Microbacteriaceae</taxon>
        <taxon>Lacisediminihabitans</taxon>
    </lineage>
</organism>